<reference evidence="2 3" key="1">
    <citation type="submission" date="2017-11" db="EMBL/GenBank/DDBJ databases">
        <authorList>
            <person name="Kracher B."/>
        </authorList>
    </citation>
    <scope>NUCLEOTIDE SEQUENCE [LARGE SCALE GENOMIC DNA]</scope>
    <source>
        <strain evidence="2 3">RACE1</strain>
    </source>
</reference>
<keyword evidence="1" id="KW-0732">Signal</keyword>
<organism evidence="2 3">
    <name type="scientific">Blumeria hordei</name>
    <name type="common">Barley powdery mildew</name>
    <name type="synonym">Blumeria graminis f. sp. hordei</name>
    <dbReference type="NCBI Taxonomy" id="2867405"/>
    <lineage>
        <taxon>Eukaryota</taxon>
        <taxon>Fungi</taxon>
        <taxon>Dikarya</taxon>
        <taxon>Ascomycota</taxon>
        <taxon>Pezizomycotina</taxon>
        <taxon>Leotiomycetes</taxon>
        <taxon>Erysiphales</taxon>
        <taxon>Erysiphaceae</taxon>
        <taxon>Blumeria</taxon>
    </lineage>
</organism>
<sequence>MKFLRAATAAALTGLLLLVPASYGLMTYECVSKNTIPIATIEKYEKKATVEKAKEGDPEVPRGQRCKAKRFTVRLPNRETMLYLLQVIGPQPSYQLYEYHEPKWHPCLLRQGTWLAS</sequence>
<dbReference type="EMBL" id="UNSH01000067">
    <property type="protein sequence ID" value="SZF04424.1"/>
    <property type="molecule type" value="Genomic_DNA"/>
</dbReference>
<evidence type="ECO:0000313" key="2">
    <source>
        <dbReference type="EMBL" id="SZF04424.1"/>
    </source>
</evidence>
<proteinExistence type="predicted"/>
<feature type="chain" id="PRO_5016599176" evidence="1">
    <location>
        <begin position="25"/>
        <end position="117"/>
    </location>
</feature>
<gene>
    <name evidence="2" type="ORF">BLGHR1_15220</name>
</gene>
<feature type="signal peptide" evidence="1">
    <location>
        <begin position="1"/>
        <end position="24"/>
    </location>
</feature>
<accession>A0A383UVP0</accession>
<dbReference type="AlphaFoldDB" id="A0A383UVP0"/>
<evidence type="ECO:0000313" key="3">
    <source>
        <dbReference type="Proteomes" id="UP000275772"/>
    </source>
</evidence>
<protein>
    <submittedName>
        <fullName evidence="2">Uncharacterized protein</fullName>
    </submittedName>
</protein>
<dbReference type="Proteomes" id="UP000275772">
    <property type="component" value="Unassembled WGS sequence"/>
</dbReference>
<evidence type="ECO:0000256" key="1">
    <source>
        <dbReference type="SAM" id="SignalP"/>
    </source>
</evidence>
<dbReference type="VEuPathDB" id="FungiDB:BLGHR1_15220"/>
<name>A0A383UVP0_BLUHO</name>